<dbReference type="Proteomes" id="UP001642483">
    <property type="component" value="Unassembled WGS sequence"/>
</dbReference>
<dbReference type="EMBL" id="CAWYQH010000103">
    <property type="protein sequence ID" value="CAK8686951.1"/>
    <property type="molecule type" value="Genomic_DNA"/>
</dbReference>
<accession>A0ABP0G551</accession>
<feature type="transmembrane region" description="Helical" evidence="1">
    <location>
        <begin position="152"/>
        <end position="170"/>
    </location>
</feature>
<evidence type="ECO:0000256" key="1">
    <source>
        <dbReference type="SAM" id="Phobius"/>
    </source>
</evidence>
<feature type="transmembrane region" description="Helical" evidence="1">
    <location>
        <begin position="176"/>
        <end position="195"/>
    </location>
</feature>
<feature type="transmembrane region" description="Helical" evidence="1">
    <location>
        <begin position="88"/>
        <end position="109"/>
    </location>
</feature>
<evidence type="ECO:0000313" key="2">
    <source>
        <dbReference type="EMBL" id="CAK8686951.1"/>
    </source>
</evidence>
<sequence>MLLEGLSSFALPFKQRFYSSIRRFVIQRFISCKTWNMDIIQSNHWAHVVGLFFNMLIVEQIAHRFCLLDLKKFENLSQRKKKELNLEVAFFLFATFASCITVSCIQGDNTTGRDKPWCYPYFGWNCALAMGNTFADLVYWKKWNIKLYPSSFIHYFYVFVIVLAVPLVKTKWSYPVSLRIVTLAPSPIFFLRIMMHRLKLDDDILHWTLKLVGFVVDFIFRILLIPLYYHLVLYLLELMERPDTDLVSFGELSLLSIVPMFDVVNIIWFSQVCTYRWDKKYLSEN</sequence>
<evidence type="ECO:0000313" key="3">
    <source>
        <dbReference type="Proteomes" id="UP001642483"/>
    </source>
</evidence>
<feature type="transmembrane region" description="Helical" evidence="1">
    <location>
        <begin position="207"/>
        <end position="229"/>
    </location>
</feature>
<keyword evidence="1" id="KW-1133">Transmembrane helix</keyword>
<reference evidence="2 3" key="1">
    <citation type="submission" date="2024-02" db="EMBL/GenBank/DDBJ databases">
        <authorList>
            <person name="Daric V."/>
            <person name="Darras S."/>
        </authorList>
    </citation>
    <scope>NUCLEOTIDE SEQUENCE [LARGE SCALE GENOMIC DNA]</scope>
</reference>
<keyword evidence="1" id="KW-0472">Membrane</keyword>
<organism evidence="2 3">
    <name type="scientific">Clavelina lepadiformis</name>
    <name type="common">Light-bulb sea squirt</name>
    <name type="synonym">Ascidia lepadiformis</name>
    <dbReference type="NCBI Taxonomy" id="159417"/>
    <lineage>
        <taxon>Eukaryota</taxon>
        <taxon>Metazoa</taxon>
        <taxon>Chordata</taxon>
        <taxon>Tunicata</taxon>
        <taxon>Ascidiacea</taxon>
        <taxon>Aplousobranchia</taxon>
        <taxon>Clavelinidae</taxon>
        <taxon>Clavelina</taxon>
    </lineage>
</organism>
<name>A0ABP0G551_CLALP</name>
<keyword evidence="3" id="KW-1185">Reference proteome</keyword>
<feature type="transmembrane region" description="Helical" evidence="1">
    <location>
        <begin position="249"/>
        <end position="270"/>
    </location>
</feature>
<comment type="caution">
    <text evidence="2">The sequence shown here is derived from an EMBL/GenBank/DDBJ whole genome shotgun (WGS) entry which is preliminary data.</text>
</comment>
<feature type="transmembrane region" description="Helical" evidence="1">
    <location>
        <begin position="121"/>
        <end position="140"/>
    </location>
</feature>
<keyword evidence="1" id="KW-0812">Transmembrane</keyword>
<proteinExistence type="predicted"/>
<feature type="transmembrane region" description="Helical" evidence="1">
    <location>
        <begin position="45"/>
        <end position="67"/>
    </location>
</feature>
<gene>
    <name evidence="2" type="ORF">CVLEPA_LOCUS18986</name>
</gene>
<protein>
    <submittedName>
        <fullName evidence="2">Uncharacterized protein</fullName>
    </submittedName>
</protein>